<dbReference type="InterPro" id="IPR014710">
    <property type="entry name" value="RmlC-like_jellyroll"/>
</dbReference>
<name>K1UD24_9ZZZZ</name>
<dbReference type="SUPFAM" id="SSF51182">
    <property type="entry name" value="RmlC-like cupins"/>
    <property type="match status" value="1"/>
</dbReference>
<feature type="domain" description="Mannose-6-phosphate isomerase cupin" evidence="1">
    <location>
        <begin position="2"/>
        <end position="76"/>
    </location>
</feature>
<evidence type="ECO:0000259" key="1">
    <source>
        <dbReference type="Pfam" id="PF21621"/>
    </source>
</evidence>
<dbReference type="Pfam" id="PF21621">
    <property type="entry name" value="MPI_cupin_dom"/>
    <property type="match status" value="1"/>
</dbReference>
<dbReference type="GO" id="GO:0016853">
    <property type="term" value="F:isomerase activity"/>
    <property type="evidence" value="ECO:0007669"/>
    <property type="project" value="UniProtKB-KW"/>
</dbReference>
<reference evidence="2" key="1">
    <citation type="journal article" date="2013" name="Environ. Microbiol.">
        <title>Microbiota from the distal guts of lean and obese adolescents exhibit partial functional redundancy besides clear differences in community structure.</title>
        <authorList>
            <person name="Ferrer M."/>
            <person name="Ruiz A."/>
            <person name="Lanza F."/>
            <person name="Haange S.B."/>
            <person name="Oberbach A."/>
            <person name="Till H."/>
            <person name="Bargiela R."/>
            <person name="Campoy C."/>
            <person name="Segura M.T."/>
            <person name="Richter M."/>
            <person name="von Bergen M."/>
            <person name="Seifert J."/>
            <person name="Suarez A."/>
        </authorList>
    </citation>
    <scope>NUCLEOTIDE SEQUENCE</scope>
</reference>
<proteinExistence type="predicted"/>
<dbReference type="AlphaFoldDB" id="K1UD24"/>
<gene>
    <name evidence="2" type="ORF">OBE_00132</name>
</gene>
<accession>K1UD24</accession>
<dbReference type="InterPro" id="IPR049071">
    <property type="entry name" value="MPI_cupin_dom"/>
</dbReference>
<comment type="caution">
    <text evidence="2">The sequence shown here is derived from an EMBL/GenBank/DDBJ whole genome shotgun (WGS) entry which is preliminary data.</text>
</comment>
<organism evidence="2">
    <name type="scientific">human gut metagenome</name>
    <dbReference type="NCBI Taxonomy" id="408170"/>
    <lineage>
        <taxon>unclassified sequences</taxon>
        <taxon>metagenomes</taxon>
        <taxon>organismal metagenomes</taxon>
    </lineage>
</organism>
<keyword evidence="2" id="KW-0413">Isomerase</keyword>
<dbReference type="InterPro" id="IPR011051">
    <property type="entry name" value="RmlC_Cupin_sf"/>
</dbReference>
<evidence type="ECO:0000313" key="2">
    <source>
        <dbReference type="EMBL" id="EKC77904.1"/>
    </source>
</evidence>
<dbReference type="Gene3D" id="2.60.120.10">
    <property type="entry name" value="Jelly Rolls"/>
    <property type="match status" value="1"/>
</dbReference>
<protein>
    <submittedName>
        <fullName evidence="2">Mannose-6-phosphate isomerase, class I</fullName>
    </submittedName>
</protein>
<dbReference type="EMBL" id="AJWZ01000092">
    <property type="protein sequence ID" value="EKC77904.1"/>
    <property type="molecule type" value="Genomic_DNA"/>
</dbReference>
<sequence>MVQCPYFTTAVYDLDEPMTLDYSELDSFVILIGLKGEAKITDNEGNEITLQGGESIVVPASTQTLKIEGTLKFLEVFKGKK</sequence>